<gene>
    <name evidence="1" type="ORF">SAMN02745149_02239</name>
</gene>
<dbReference type="STRING" id="261392.SAMN02745149_02239"/>
<proteinExistence type="predicted"/>
<accession>A0A1T4NE81</accession>
<keyword evidence="2" id="KW-1185">Reference proteome</keyword>
<evidence type="ECO:0000313" key="1">
    <source>
        <dbReference type="EMBL" id="SJZ77088.1"/>
    </source>
</evidence>
<evidence type="ECO:0000313" key="2">
    <source>
        <dbReference type="Proteomes" id="UP000190423"/>
    </source>
</evidence>
<dbReference type="Proteomes" id="UP000190423">
    <property type="component" value="Unassembled WGS sequence"/>
</dbReference>
<name>A0A1T4NE81_TREPO</name>
<sequence length="95" mass="11181">MDYVFVKDSEGYVFKKLENEVYPDEKVISKKEYMKISGLSSYEKKFGHGGARENAGRKQKFALPLKFQIRVTKEEKDFIAYAREHKLNYSALMQM</sequence>
<dbReference type="RefSeq" id="WP_078934112.1">
    <property type="nucleotide sequence ID" value="NZ_FUWG01000026.1"/>
</dbReference>
<protein>
    <submittedName>
        <fullName evidence="1">Uncharacterized protein</fullName>
    </submittedName>
</protein>
<reference evidence="1 2" key="1">
    <citation type="submission" date="2017-02" db="EMBL/GenBank/DDBJ databases">
        <authorList>
            <person name="Peterson S.W."/>
        </authorList>
    </citation>
    <scope>NUCLEOTIDE SEQUENCE [LARGE SCALE GENOMIC DNA]</scope>
    <source>
        <strain evidence="1 2">ATCC BAA-908</strain>
    </source>
</reference>
<dbReference type="EMBL" id="FUWG01000026">
    <property type="protein sequence ID" value="SJZ77088.1"/>
    <property type="molecule type" value="Genomic_DNA"/>
</dbReference>
<dbReference type="AlphaFoldDB" id="A0A1T4NE81"/>
<dbReference type="GeneID" id="78317504"/>
<organism evidence="1 2">
    <name type="scientific">Treponema porcinum</name>
    <dbReference type="NCBI Taxonomy" id="261392"/>
    <lineage>
        <taxon>Bacteria</taxon>
        <taxon>Pseudomonadati</taxon>
        <taxon>Spirochaetota</taxon>
        <taxon>Spirochaetia</taxon>
        <taxon>Spirochaetales</taxon>
        <taxon>Treponemataceae</taxon>
        <taxon>Treponema</taxon>
    </lineage>
</organism>
<dbReference type="OrthoDB" id="361546at2"/>